<organism evidence="2 3">
    <name type="scientific">Streptosporangium canum</name>
    <dbReference type="NCBI Taxonomy" id="324952"/>
    <lineage>
        <taxon>Bacteria</taxon>
        <taxon>Bacillati</taxon>
        <taxon>Actinomycetota</taxon>
        <taxon>Actinomycetes</taxon>
        <taxon>Streptosporangiales</taxon>
        <taxon>Streptosporangiaceae</taxon>
        <taxon>Streptosporangium</taxon>
    </lineage>
</organism>
<proteinExistence type="predicted"/>
<protein>
    <submittedName>
        <fullName evidence="2">Uncharacterized protein</fullName>
    </submittedName>
</protein>
<evidence type="ECO:0000256" key="1">
    <source>
        <dbReference type="SAM" id="Coils"/>
    </source>
</evidence>
<evidence type="ECO:0000313" key="2">
    <source>
        <dbReference type="EMBL" id="SFI80001.1"/>
    </source>
</evidence>
<keyword evidence="1" id="KW-0175">Coiled coil</keyword>
<feature type="coiled-coil region" evidence="1">
    <location>
        <begin position="85"/>
        <end position="135"/>
    </location>
</feature>
<dbReference type="GeneID" id="96297561"/>
<evidence type="ECO:0000313" key="3">
    <source>
        <dbReference type="Proteomes" id="UP000199111"/>
    </source>
</evidence>
<dbReference type="EMBL" id="FOQY01000005">
    <property type="protein sequence ID" value="SFI80001.1"/>
    <property type="molecule type" value="Genomic_DNA"/>
</dbReference>
<gene>
    <name evidence="2" type="ORF">SAMN05216275_10521</name>
</gene>
<sequence>MSDTKLTFFQREDRFWLIPNGTHIPLKRAEIESRFGTPTYVHITVEVPDEGYEIIKEGDPMPTNRDAATASEVAKKNSSQAKTYIDLLAYQVQNLELENSELKAKANFHQRADFRAKAKRHLETYRRKLQRAQEAGDLTAASQMDQRVRALSSLLEV</sequence>
<reference evidence="3" key="1">
    <citation type="submission" date="2016-10" db="EMBL/GenBank/DDBJ databases">
        <authorList>
            <person name="Varghese N."/>
            <person name="Submissions S."/>
        </authorList>
    </citation>
    <scope>NUCLEOTIDE SEQUENCE [LARGE SCALE GENOMIC DNA]</scope>
    <source>
        <strain evidence="3">CGMCC 4.2126</strain>
    </source>
</reference>
<dbReference type="Proteomes" id="UP000199111">
    <property type="component" value="Unassembled WGS sequence"/>
</dbReference>
<accession>A0A1I3L5K1</accession>
<dbReference type="RefSeq" id="WP_093886513.1">
    <property type="nucleotide sequence ID" value="NZ_FOQY01000005.1"/>
</dbReference>
<keyword evidence="3" id="KW-1185">Reference proteome</keyword>
<name>A0A1I3L5K1_9ACTN</name>
<dbReference type="AlphaFoldDB" id="A0A1I3L5K1"/>